<sequence length="488" mass="53406">MDSRFSAAWPHDRRVQFALCLFIALLTRAPVFGDPNYLPDEQLFFTIGQRMHDGFLPYVGVWDRKGPGLFLVYYLIAGLSRSVVAYQAIAALFAAATGYLVIRLASRFAPVAGAIIAGLLYIALLPLFAGGAGNAPVFYNLPMAAAALLVFRGAAQPRNDARSQRDEVLAMLLAGSAITFKQTAVFEGIWLGCFALWSAWRQGAGPARLALRALVLALAGAAPMLAFAAAYLALGHFDAFWQAMVISNMRKAYLLGDDQARRLAIFALFLAPTLVPAVLSLTLLGRAMGIARWFLIGWLGAALVGFASVPNFIDHYALPLILPTSVAAAMALGWRRGTVLTGLVVLAVLSAMPLQQLGQRATSRAQMQALVGQIMGRDPAPRLFVFEGPVFLYPLTGSYPPTPLIFPLHLFYAPERNTSQFDTAGEVRKVLAWRPTTIVRAHGLRNDYLNVETDAMVRKYLQERCRRWLTAPLTDRYGTNEYDIYACV</sequence>
<keyword evidence="6 8" id="KW-1133">Transmembrane helix</keyword>
<evidence type="ECO:0000256" key="4">
    <source>
        <dbReference type="ARBA" id="ARBA00022679"/>
    </source>
</evidence>
<dbReference type="InterPro" id="IPR050297">
    <property type="entry name" value="LipidA_mod_glycosyltrf_83"/>
</dbReference>
<proteinExistence type="predicted"/>
<evidence type="ECO:0000256" key="5">
    <source>
        <dbReference type="ARBA" id="ARBA00022692"/>
    </source>
</evidence>
<organism evidence="9 10">
    <name type="scientific">Novosphingobium tardum</name>
    <dbReference type="NCBI Taxonomy" id="1538021"/>
    <lineage>
        <taxon>Bacteria</taxon>
        <taxon>Pseudomonadati</taxon>
        <taxon>Pseudomonadota</taxon>
        <taxon>Alphaproteobacteria</taxon>
        <taxon>Sphingomonadales</taxon>
        <taxon>Sphingomonadaceae</taxon>
        <taxon>Novosphingobium</taxon>
    </lineage>
</organism>
<feature type="transmembrane region" description="Helical" evidence="8">
    <location>
        <begin position="209"/>
        <end position="234"/>
    </location>
</feature>
<accession>A0ABV8RNQ6</accession>
<dbReference type="PANTHER" id="PTHR33908:SF11">
    <property type="entry name" value="MEMBRANE PROTEIN"/>
    <property type="match status" value="1"/>
</dbReference>
<keyword evidence="7 8" id="KW-0472">Membrane</keyword>
<comment type="caution">
    <text evidence="9">The sequence shown here is derived from an EMBL/GenBank/DDBJ whole genome shotgun (WGS) entry which is preliminary data.</text>
</comment>
<feature type="transmembrane region" description="Helical" evidence="8">
    <location>
        <begin position="340"/>
        <end position="358"/>
    </location>
</feature>
<feature type="transmembrane region" description="Helical" evidence="8">
    <location>
        <begin position="108"/>
        <end position="131"/>
    </location>
</feature>
<feature type="transmembrane region" description="Helical" evidence="8">
    <location>
        <begin position="290"/>
        <end position="309"/>
    </location>
</feature>
<evidence type="ECO:0000256" key="2">
    <source>
        <dbReference type="ARBA" id="ARBA00022475"/>
    </source>
</evidence>
<dbReference type="RefSeq" id="WP_379537653.1">
    <property type="nucleotide sequence ID" value="NZ_JBHSDR010000003.1"/>
</dbReference>
<evidence type="ECO:0000256" key="8">
    <source>
        <dbReference type="SAM" id="Phobius"/>
    </source>
</evidence>
<evidence type="ECO:0000256" key="7">
    <source>
        <dbReference type="ARBA" id="ARBA00023136"/>
    </source>
</evidence>
<evidence type="ECO:0000313" key="10">
    <source>
        <dbReference type="Proteomes" id="UP001595828"/>
    </source>
</evidence>
<dbReference type="Proteomes" id="UP001595828">
    <property type="component" value="Unassembled WGS sequence"/>
</dbReference>
<comment type="subcellular location">
    <subcellularLocation>
        <location evidence="1">Cell membrane</location>
        <topology evidence="1">Multi-pass membrane protein</topology>
    </subcellularLocation>
</comment>
<evidence type="ECO:0000256" key="6">
    <source>
        <dbReference type="ARBA" id="ARBA00022989"/>
    </source>
</evidence>
<dbReference type="PANTHER" id="PTHR33908">
    <property type="entry name" value="MANNOSYLTRANSFERASE YKCB-RELATED"/>
    <property type="match status" value="1"/>
</dbReference>
<feature type="transmembrane region" description="Helical" evidence="8">
    <location>
        <begin position="71"/>
        <end position="96"/>
    </location>
</feature>
<keyword evidence="3" id="KW-0328">Glycosyltransferase</keyword>
<keyword evidence="4" id="KW-0808">Transferase</keyword>
<evidence type="ECO:0000256" key="3">
    <source>
        <dbReference type="ARBA" id="ARBA00022676"/>
    </source>
</evidence>
<keyword evidence="2" id="KW-1003">Cell membrane</keyword>
<reference evidence="10" key="1">
    <citation type="journal article" date="2019" name="Int. J. Syst. Evol. Microbiol.">
        <title>The Global Catalogue of Microorganisms (GCM) 10K type strain sequencing project: providing services to taxonomists for standard genome sequencing and annotation.</title>
        <authorList>
            <consortium name="The Broad Institute Genomics Platform"/>
            <consortium name="The Broad Institute Genome Sequencing Center for Infectious Disease"/>
            <person name="Wu L."/>
            <person name="Ma J."/>
        </authorList>
    </citation>
    <scope>NUCLEOTIDE SEQUENCE [LARGE SCALE GENOMIC DNA]</scope>
    <source>
        <strain evidence="10">CGMCC 1.12989</strain>
    </source>
</reference>
<gene>
    <name evidence="9" type="ORF">ACFO0A_03850</name>
</gene>
<feature type="transmembrane region" description="Helical" evidence="8">
    <location>
        <begin position="167"/>
        <end position="197"/>
    </location>
</feature>
<dbReference type="EMBL" id="JBHSDR010000003">
    <property type="protein sequence ID" value="MFC4294190.1"/>
    <property type="molecule type" value="Genomic_DNA"/>
</dbReference>
<name>A0ABV8RNQ6_9SPHN</name>
<keyword evidence="10" id="KW-1185">Reference proteome</keyword>
<evidence type="ECO:0000256" key="1">
    <source>
        <dbReference type="ARBA" id="ARBA00004651"/>
    </source>
</evidence>
<feature type="transmembrane region" description="Helical" evidence="8">
    <location>
        <begin position="263"/>
        <end position="284"/>
    </location>
</feature>
<evidence type="ECO:0008006" key="11">
    <source>
        <dbReference type="Google" id="ProtNLM"/>
    </source>
</evidence>
<keyword evidence="5 8" id="KW-0812">Transmembrane</keyword>
<protein>
    <recommendedName>
        <fullName evidence="11">Glycosyltransferase RgtA/B/C/D-like domain-containing protein</fullName>
    </recommendedName>
</protein>
<evidence type="ECO:0000313" key="9">
    <source>
        <dbReference type="EMBL" id="MFC4294190.1"/>
    </source>
</evidence>